<reference evidence="8" key="1">
    <citation type="journal article" date="2019" name="Int. J. Syst. Evol. Microbiol.">
        <title>The Global Catalogue of Microorganisms (GCM) 10K type strain sequencing project: providing services to taxonomists for standard genome sequencing and annotation.</title>
        <authorList>
            <consortium name="The Broad Institute Genomics Platform"/>
            <consortium name="The Broad Institute Genome Sequencing Center for Infectious Disease"/>
            <person name="Wu L."/>
            <person name="Ma J."/>
        </authorList>
    </citation>
    <scope>NUCLEOTIDE SEQUENCE [LARGE SCALE GENOMIC DNA]</scope>
    <source>
        <strain evidence="8">JCM 16918</strain>
    </source>
</reference>
<evidence type="ECO:0000256" key="5">
    <source>
        <dbReference type="ARBA" id="ARBA00023284"/>
    </source>
</evidence>
<proteinExistence type="inferred from homology"/>
<keyword evidence="8" id="KW-1185">Reference proteome</keyword>
<dbReference type="Proteomes" id="UP000645517">
    <property type="component" value="Unassembled WGS sequence"/>
</dbReference>
<dbReference type="InterPro" id="IPR013766">
    <property type="entry name" value="Thioredoxin_domain"/>
</dbReference>
<dbReference type="PROSITE" id="PS51352">
    <property type="entry name" value="THIOREDOXIN_2"/>
    <property type="match status" value="1"/>
</dbReference>
<evidence type="ECO:0000256" key="3">
    <source>
        <dbReference type="ARBA" id="ARBA00023002"/>
    </source>
</evidence>
<dbReference type="InterPro" id="IPR012336">
    <property type="entry name" value="Thioredoxin-like_fold"/>
</dbReference>
<name>A0ABQ2JKR0_9DEIO</name>
<dbReference type="Pfam" id="PF13462">
    <property type="entry name" value="Thioredoxin_4"/>
    <property type="match status" value="1"/>
</dbReference>
<evidence type="ECO:0000256" key="4">
    <source>
        <dbReference type="ARBA" id="ARBA00023157"/>
    </source>
</evidence>
<organism evidence="7 8">
    <name type="scientific">Deinococcus daejeonensis</name>
    <dbReference type="NCBI Taxonomy" id="1007098"/>
    <lineage>
        <taxon>Bacteria</taxon>
        <taxon>Thermotogati</taxon>
        <taxon>Deinococcota</taxon>
        <taxon>Deinococci</taxon>
        <taxon>Deinococcales</taxon>
        <taxon>Deinococcaceae</taxon>
        <taxon>Deinococcus</taxon>
    </lineage>
</organism>
<evidence type="ECO:0000259" key="6">
    <source>
        <dbReference type="PROSITE" id="PS51352"/>
    </source>
</evidence>
<evidence type="ECO:0000313" key="8">
    <source>
        <dbReference type="Proteomes" id="UP000645517"/>
    </source>
</evidence>
<evidence type="ECO:0000256" key="2">
    <source>
        <dbReference type="ARBA" id="ARBA00022729"/>
    </source>
</evidence>
<evidence type="ECO:0000313" key="7">
    <source>
        <dbReference type="EMBL" id="GGN47653.1"/>
    </source>
</evidence>
<dbReference type="PANTHER" id="PTHR13887">
    <property type="entry name" value="GLUTATHIONE S-TRANSFERASE KAPPA"/>
    <property type="match status" value="1"/>
</dbReference>
<feature type="domain" description="Thioredoxin" evidence="6">
    <location>
        <begin position="1"/>
        <end position="194"/>
    </location>
</feature>
<gene>
    <name evidence="7" type="ORF">GCM10010842_39310</name>
</gene>
<keyword evidence="3" id="KW-0560">Oxidoreductase</keyword>
<comment type="similarity">
    <text evidence="1">Belongs to the thioredoxin family. DsbA subfamily.</text>
</comment>
<accession>A0ABQ2JKR0</accession>
<dbReference type="EMBL" id="BMOR01000043">
    <property type="protein sequence ID" value="GGN47653.1"/>
    <property type="molecule type" value="Genomic_DNA"/>
</dbReference>
<comment type="caution">
    <text evidence="7">The sequence shown here is derived from an EMBL/GenBank/DDBJ whole genome shotgun (WGS) entry which is preliminary data.</text>
</comment>
<sequence>MLVCPPKTGRDEVESQARPRERLIRADSPALGPADAKVTIVEFFDPECEACRAIESDLMKLLEKYGGEVRLVARYFPLHTNSVLAAGLIEAAAQEDEAKRWRARDYLFTKQSEWGEQQTPQTSKFLDYAANLGLDREQVQRSLDSEDVRKLVERDRQDGLAVGVSGTPTFFVNGQRLEQLSVQALEAAIQQGLE</sequence>
<dbReference type="PANTHER" id="PTHR13887:SF14">
    <property type="entry name" value="DISULFIDE BOND FORMATION PROTEIN D"/>
    <property type="match status" value="1"/>
</dbReference>
<dbReference type="RefSeq" id="WP_189059710.1">
    <property type="nucleotide sequence ID" value="NZ_BMOR01000043.1"/>
</dbReference>
<protein>
    <recommendedName>
        <fullName evidence="6">Thioredoxin domain-containing protein</fullName>
    </recommendedName>
</protein>
<keyword evidence="4" id="KW-1015">Disulfide bond</keyword>
<dbReference type="SUPFAM" id="SSF52833">
    <property type="entry name" value="Thioredoxin-like"/>
    <property type="match status" value="1"/>
</dbReference>
<dbReference type="Gene3D" id="3.40.30.10">
    <property type="entry name" value="Glutaredoxin"/>
    <property type="match status" value="1"/>
</dbReference>
<dbReference type="InterPro" id="IPR036249">
    <property type="entry name" value="Thioredoxin-like_sf"/>
</dbReference>
<evidence type="ECO:0000256" key="1">
    <source>
        <dbReference type="ARBA" id="ARBA00005791"/>
    </source>
</evidence>
<keyword evidence="2" id="KW-0732">Signal</keyword>
<keyword evidence="5" id="KW-0676">Redox-active center</keyword>